<keyword evidence="1" id="KW-0067">ATP-binding</keyword>
<dbReference type="RefSeq" id="WP_166698053.1">
    <property type="nucleotide sequence ID" value="NZ_JAAQTL010000001.1"/>
</dbReference>
<keyword evidence="1" id="KW-0547">Nucleotide-binding</keyword>
<dbReference type="Proteomes" id="UP000518878">
    <property type="component" value="Unassembled WGS sequence"/>
</dbReference>
<protein>
    <submittedName>
        <fullName evidence="1">ATP-binding protein</fullName>
    </submittedName>
</protein>
<name>A0A7X5QS15_9GAMM</name>
<dbReference type="GO" id="GO:0005524">
    <property type="term" value="F:ATP binding"/>
    <property type="evidence" value="ECO:0007669"/>
    <property type="project" value="UniProtKB-KW"/>
</dbReference>
<proteinExistence type="predicted"/>
<comment type="caution">
    <text evidence="1">The sequence shown here is derived from an EMBL/GenBank/DDBJ whole genome shotgun (WGS) entry which is preliminary data.</text>
</comment>
<evidence type="ECO:0000313" key="2">
    <source>
        <dbReference type="Proteomes" id="UP000518878"/>
    </source>
</evidence>
<dbReference type="EMBL" id="JAAQTL010000001">
    <property type="protein sequence ID" value="NID14335.1"/>
    <property type="molecule type" value="Genomic_DNA"/>
</dbReference>
<accession>A0A7X5QS15</accession>
<evidence type="ECO:0000313" key="1">
    <source>
        <dbReference type="EMBL" id="NID14335.1"/>
    </source>
</evidence>
<sequence>MAISLSTLTAPTGQRPIIATLVGEGGMGKTSLAASFPAPVIIRTEDGTASLTGRNDVALFPVAQSSQDVFDAITSLATEGHPFRTLVIDSVTQLNTMIEAEVVASDPKARSINQAMGGYGAGHSAVSDRHRQLRDWAGSLSAAKGMNVVFIAHADSETLELPDADPYTRYTIRMHKKSVSHYSDNVDLVAFIKLKTFTTGDADKKRAHSDGSRIITCYPTPSHISKNRFGIERDIPYAKGDNPFAMYVPNGMAVEQAA</sequence>
<keyword evidence="2" id="KW-1185">Reference proteome</keyword>
<reference evidence="1 2" key="1">
    <citation type="journal article" date="2006" name="Int. J. Syst. Evol. Microbiol.">
        <title>Dyella yeojuensis sp. nov., isolated from greenhouse soil in Korea.</title>
        <authorList>
            <person name="Kim B.Y."/>
            <person name="Weon H.Y."/>
            <person name="Lee K.H."/>
            <person name="Seok S.J."/>
            <person name="Kwon S.W."/>
            <person name="Go S.J."/>
            <person name="Stackebrandt E."/>
        </authorList>
    </citation>
    <scope>NUCLEOTIDE SEQUENCE [LARGE SCALE GENOMIC DNA]</scope>
    <source>
        <strain evidence="1 2">DSM 17673</strain>
    </source>
</reference>
<gene>
    <name evidence="1" type="ORF">HBF32_02515</name>
</gene>
<dbReference type="AlphaFoldDB" id="A0A7X5QS15"/>
<dbReference type="Pfam" id="PF13479">
    <property type="entry name" value="AAA_24"/>
    <property type="match status" value="1"/>
</dbReference>
<organism evidence="1 2">
    <name type="scientific">Luteibacter yeojuensis</name>
    <dbReference type="NCBI Taxonomy" id="345309"/>
    <lineage>
        <taxon>Bacteria</taxon>
        <taxon>Pseudomonadati</taxon>
        <taxon>Pseudomonadota</taxon>
        <taxon>Gammaproteobacteria</taxon>
        <taxon>Lysobacterales</taxon>
        <taxon>Rhodanobacteraceae</taxon>
        <taxon>Luteibacter</taxon>
    </lineage>
</organism>